<evidence type="ECO:0000313" key="4">
    <source>
        <dbReference type="Proteomes" id="UP000290572"/>
    </source>
</evidence>
<dbReference type="PANTHER" id="PTHR24103">
    <property type="entry name" value="E3 UBIQUITIN-PROTEIN LIGASE TRIM"/>
    <property type="match status" value="1"/>
</dbReference>
<evidence type="ECO:0000259" key="2">
    <source>
        <dbReference type="PROSITE" id="PS50188"/>
    </source>
</evidence>
<dbReference type="InterPro" id="IPR001870">
    <property type="entry name" value="B30.2/SPRY"/>
</dbReference>
<keyword evidence="4" id="KW-1185">Reference proteome</keyword>
<gene>
    <name evidence="3" type="ORF">ROHU_021405</name>
</gene>
<dbReference type="Gene3D" id="2.60.120.920">
    <property type="match status" value="1"/>
</dbReference>
<dbReference type="PROSITE" id="PS50188">
    <property type="entry name" value="B302_SPRY"/>
    <property type="match status" value="1"/>
</dbReference>
<feature type="region of interest" description="Disordered" evidence="1">
    <location>
        <begin position="77"/>
        <end position="106"/>
    </location>
</feature>
<dbReference type="Proteomes" id="UP000290572">
    <property type="component" value="Unassembled WGS sequence"/>
</dbReference>
<dbReference type="Pfam" id="PF00622">
    <property type="entry name" value="SPRY"/>
    <property type="match status" value="1"/>
</dbReference>
<dbReference type="STRING" id="84645.A0A498MXJ3"/>
<dbReference type="InterPro" id="IPR003879">
    <property type="entry name" value="Butyrophylin_SPRY"/>
</dbReference>
<keyword evidence="3" id="KW-0436">Ligase</keyword>
<dbReference type="SUPFAM" id="SSF49899">
    <property type="entry name" value="Concanavalin A-like lectins/glucanases"/>
    <property type="match status" value="1"/>
</dbReference>
<sequence>MIQNRMKKIQEIQHSVEKRKTFSSLYSRPHKNWTEISIDSDVNVLPMNRALTLVKKTHETLSKKLSQTALKFVQKFAESSGSDTDRGAADNPEQNEEDSGDPALSRDEKERLKTVGVFVDYEEGLVSFYDVGSRSHIYSFTGQTFTNKLYPYFFPGICQYGINTTK</sequence>
<organism evidence="3 4">
    <name type="scientific">Labeo rohita</name>
    <name type="common">Indian major carp</name>
    <name type="synonym">Cyprinus rohita</name>
    <dbReference type="NCBI Taxonomy" id="84645"/>
    <lineage>
        <taxon>Eukaryota</taxon>
        <taxon>Metazoa</taxon>
        <taxon>Chordata</taxon>
        <taxon>Craniata</taxon>
        <taxon>Vertebrata</taxon>
        <taxon>Euteleostomi</taxon>
        <taxon>Actinopterygii</taxon>
        <taxon>Neopterygii</taxon>
        <taxon>Teleostei</taxon>
        <taxon>Ostariophysi</taxon>
        <taxon>Cypriniformes</taxon>
        <taxon>Cyprinidae</taxon>
        <taxon>Labeoninae</taxon>
        <taxon>Labeonini</taxon>
        <taxon>Labeo</taxon>
    </lineage>
</organism>
<dbReference type="PRINTS" id="PR01407">
    <property type="entry name" value="BUTYPHLNCDUF"/>
</dbReference>
<evidence type="ECO:0000313" key="3">
    <source>
        <dbReference type="EMBL" id="RXN25490.1"/>
    </source>
</evidence>
<reference evidence="3 4" key="1">
    <citation type="submission" date="2018-03" db="EMBL/GenBank/DDBJ databases">
        <title>Draft genome sequence of Rohu Carp (Labeo rohita).</title>
        <authorList>
            <person name="Das P."/>
            <person name="Kushwaha B."/>
            <person name="Joshi C.G."/>
            <person name="Kumar D."/>
            <person name="Nagpure N.S."/>
            <person name="Sahoo L."/>
            <person name="Das S.P."/>
            <person name="Bit A."/>
            <person name="Patnaik S."/>
            <person name="Meher P.K."/>
            <person name="Jayasankar P."/>
            <person name="Koringa P.G."/>
            <person name="Patel N.V."/>
            <person name="Hinsu A.T."/>
            <person name="Kumar R."/>
            <person name="Pandey M."/>
            <person name="Agarwal S."/>
            <person name="Srivastava S."/>
            <person name="Singh M."/>
            <person name="Iquebal M.A."/>
            <person name="Jaiswal S."/>
            <person name="Angadi U.B."/>
            <person name="Kumar N."/>
            <person name="Raza M."/>
            <person name="Shah T.M."/>
            <person name="Rai A."/>
            <person name="Jena J.K."/>
        </authorList>
    </citation>
    <scope>NUCLEOTIDE SEQUENCE [LARGE SCALE GENOMIC DNA]</scope>
    <source>
        <strain evidence="3">DASCIFA01</strain>
        <tissue evidence="3">Testis</tissue>
    </source>
</reference>
<dbReference type="InterPro" id="IPR003877">
    <property type="entry name" value="SPRY_dom"/>
</dbReference>
<protein>
    <submittedName>
        <fullName evidence="3">E3 ubiquitin-ligase TRIM39-like protein</fullName>
    </submittedName>
</protein>
<proteinExistence type="predicted"/>
<dbReference type="EMBL" id="QBIY01012358">
    <property type="protein sequence ID" value="RXN25490.1"/>
    <property type="molecule type" value="Genomic_DNA"/>
</dbReference>
<feature type="domain" description="B30.2/SPRY" evidence="2">
    <location>
        <begin position="1"/>
        <end position="166"/>
    </location>
</feature>
<comment type="caution">
    <text evidence="3">The sequence shown here is derived from an EMBL/GenBank/DDBJ whole genome shotgun (WGS) entry which is preliminary data.</text>
</comment>
<dbReference type="InterPro" id="IPR050143">
    <property type="entry name" value="TRIM/RBCC"/>
</dbReference>
<accession>A0A498MXJ3</accession>
<dbReference type="GO" id="GO:0016874">
    <property type="term" value="F:ligase activity"/>
    <property type="evidence" value="ECO:0007669"/>
    <property type="project" value="UniProtKB-KW"/>
</dbReference>
<dbReference type="InterPro" id="IPR013320">
    <property type="entry name" value="ConA-like_dom_sf"/>
</dbReference>
<dbReference type="AlphaFoldDB" id="A0A498MXJ3"/>
<name>A0A498MXJ3_LABRO</name>
<evidence type="ECO:0000256" key="1">
    <source>
        <dbReference type="SAM" id="MobiDB-lite"/>
    </source>
</evidence>
<dbReference type="InterPro" id="IPR043136">
    <property type="entry name" value="B30.2/SPRY_sf"/>
</dbReference>